<evidence type="ECO:0000313" key="3">
    <source>
        <dbReference type="Proteomes" id="UP000800040"/>
    </source>
</evidence>
<proteinExistence type="predicted"/>
<name>A0A6A5JZD9_9PLEO</name>
<dbReference type="OrthoDB" id="4159136at2759"/>
<evidence type="ECO:0000313" key="2">
    <source>
        <dbReference type="EMBL" id="KAF1829641.1"/>
    </source>
</evidence>
<dbReference type="PANTHER" id="PTHR34693:SF5">
    <property type="match status" value="1"/>
</dbReference>
<feature type="compositionally biased region" description="Polar residues" evidence="1">
    <location>
        <begin position="70"/>
        <end position="90"/>
    </location>
</feature>
<feature type="compositionally biased region" description="Basic and acidic residues" evidence="1">
    <location>
        <begin position="118"/>
        <end position="135"/>
    </location>
</feature>
<protein>
    <submittedName>
        <fullName evidence="2">Uncharacterized protein</fullName>
    </submittedName>
</protein>
<keyword evidence="3" id="KW-1185">Reference proteome</keyword>
<dbReference type="InterPro" id="IPR022024">
    <property type="entry name" value="DUF3602"/>
</dbReference>
<dbReference type="InterPro" id="IPR053203">
    <property type="entry name" value="Cisplatin_resist-associated"/>
</dbReference>
<organism evidence="2 3">
    <name type="scientific">Decorospora gaudefroyi</name>
    <dbReference type="NCBI Taxonomy" id="184978"/>
    <lineage>
        <taxon>Eukaryota</taxon>
        <taxon>Fungi</taxon>
        <taxon>Dikarya</taxon>
        <taxon>Ascomycota</taxon>
        <taxon>Pezizomycotina</taxon>
        <taxon>Dothideomycetes</taxon>
        <taxon>Pleosporomycetidae</taxon>
        <taxon>Pleosporales</taxon>
        <taxon>Pleosporineae</taxon>
        <taxon>Pleosporaceae</taxon>
        <taxon>Decorospora</taxon>
    </lineage>
</organism>
<dbReference type="Pfam" id="PF12223">
    <property type="entry name" value="DUF3602"/>
    <property type="match status" value="1"/>
</dbReference>
<reference evidence="2" key="1">
    <citation type="submission" date="2020-01" db="EMBL/GenBank/DDBJ databases">
        <authorList>
            <consortium name="DOE Joint Genome Institute"/>
            <person name="Haridas S."/>
            <person name="Albert R."/>
            <person name="Binder M."/>
            <person name="Bloem J."/>
            <person name="Labutti K."/>
            <person name="Salamov A."/>
            <person name="Andreopoulos B."/>
            <person name="Baker S.E."/>
            <person name="Barry K."/>
            <person name="Bills G."/>
            <person name="Bluhm B.H."/>
            <person name="Cannon C."/>
            <person name="Castanera R."/>
            <person name="Culley D.E."/>
            <person name="Daum C."/>
            <person name="Ezra D."/>
            <person name="Gonzalez J.B."/>
            <person name="Henrissat B."/>
            <person name="Kuo A."/>
            <person name="Liang C."/>
            <person name="Lipzen A."/>
            <person name="Lutzoni F."/>
            <person name="Magnuson J."/>
            <person name="Mondo S."/>
            <person name="Nolan M."/>
            <person name="Ohm R."/>
            <person name="Pangilinan J."/>
            <person name="Park H.-J."/>
            <person name="Ramirez L."/>
            <person name="Alfaro M."/>
            <person name="Sun H."/>
            <person name="Tritt A."/>
            <person name="Yoshinaga Y."/>
            <person name="Zwiers L.-H."/>
            <person name="Turgeon B.G."/>
            <person name="Goodwin S.B."/>
            <person name="Spatafora J.W."/>
            <person name="Crous P.W."/>
            <person name="Grigoriev I.V."/>
        </authorList>
    </citation>
    <scope>NUCLEOTIDE SEQUENCE</scope>
    <source>
        <strain evidence="2">P77</strain>
    </source>
</reference>
<feature type="compositionally biased region" description="Basic and acidic residues" evidence="1">
    <location>
        <begin position="16"/>
        <end position="27"/>
    </location>
</feature>
<dbReference type="PANTHER" id="PTHR34693">
    <property type="entry name" value="PROTEIN PAR32"/>
    <property type="match status" value="1"/>
</dbReference>
<sequence length="165" mass="17768">MGYGRGGAGNFYAAQEESKKAAEDIEANRNASSTAAPPSQSSQPSSASQDYAHMGRGGSGNWYEPKQLQKEGTFTEPTDATAPPTSSKPHVSTPWHPEGQEMPVARSGRGGAGNLVWRSEEARRKEREDEEARKEGLRIEAERCVEAGLAKPPGAVLGRETERGW</sequence>
<dbReference type="EMBL" id="ML975432">
    <property type="protein sequence ID" value="KAF1829641.1"/>
    <property type="molecule type" value="Genomic_DNA"/>
</dbReference>
<feature type="region of interest" description="Disordered" evidence="1">
    <location>
        <begin position="1"/>
        <end position="135"/>
    </location>
</feature>
<evidence type="ECO:0000256" key="1">
    <source>
        <dbReference type="SAM" id="MobiDB-lite"/>
    </source>
</evidence>
<dbReference type="AlphaFoldDB" id="A0A6A5JZD9"/>
<dbReference type="Proteomes" id="UP000800040">
    <property type="component" value="Unassembled WGS sequence"/>
</dbReference>
<accession>A0A6A5JZD9</accession>
<feature type="compositionally biased region" description="Low complexity" evidence="1">
    <location>
        <begin position="31"/>
        <end position="49"/>
    </location>
</feature>
<gene>
    <name evidence="2" type="ORF">BDW02DRAFT_560679</name>
</gene>